<feature type="binding site" evidence="6">
    <location>
        <position position="339"/>
    </location>
    <ligand>
        <name>Mn(2+)</name>
        <dbReference type="ChEBI" id="CHEBI:29035"/>
        <label>1</label>
    </ligand>
</feature>
<sequence length="404" mass="44432">MISTPRYRRVLVIVIDSIGVGFAPDADRYKSSGADTLGHMAEFFVRELGRPLAIPNMARLGISLTHPGGLAGIPAPERPLGAHGRMQVTSFGNDSLDGHWEMMCLPARFHVDYFPEGFPQELLEKLEGFSGRGILCNKPYSGTQVIYDYGERQLKTGELIVYTSGDSVLQIAAHEEIIPLEELYRICEYARTLVNGPKITMGRVIARPYVGTCKENFTRTANRRDLGLEPTGPTALTALQDSGLDVISIGKTWDLFCGQGFDRAYHNESNMDGMDHVDEVMADDWQGLCFTNLVDFDAMYGHRRNAAGDGEALEAFDERLGHVIEEMHSDDLLVVTADHGNDPTYQGTDHTRELVPLLVWSPSMHPGGVNLGLRTTCSDLGATILENFGVPDMGEGTSFLPHLS</sequence>
<dbReference type="FunFam" id="3.30.70.1250:FF:000001">
    <property type="entry name" value="Phosphopentomutase"/>
    <property type="match status" value="1"/>
</dbReference>
<evidence type="ECO:0000313" key="9">
    <source>
        <dbReference type="EMBL" id="HJG37209.1"/>
    </source>
</evidence>
<comment type="cofactor">
    <cofactor evidence="6">
        <name>Mn(2+)</name>
        <dbReference type="ChEBI" id="CHEBI:29035"/>
    </cofactor>
    <text evidence="6">Binds 2 manganese ions.</text>
</comment>
<dbReference type="GO" id="GO:0000287">
    <property type="term" value="F:magnesium ion binding"/>
    <property type="evidence" value="ECO:0007669"/>
    <property type="project" value="UniProtKB-UniRule"/>
</dbReference>
<dbReference type="SUPFAM" id="SSF53649">
    <property type="entry name" value="Alkaline phosphatase-like"/>
    <property type="match status" value="1"/>
</dbReference>
<dbReference type="CDD" id="cd16009">
    <property type="entry name" value="PPM"/>
    <property type="match status" value="1"/>
</dbReference>
<evidence type="ECO:0000259" key="8">
    <source>
        <dbReference type="Pfam" id="PF01676"/>
    </source>
</evidence>
<dbReference type="InterPro" id="IPR024052">
    <property type="entry name" value="Phosphopentomutase_DeoB_cap_sf"/>
</dbReference>
<dbReference type="GO" id="GO:0005829">
    <property type="term" value="C:cytosol"/>
    <property type="evidence" value="ECO:0007669"/>
    <property type="project" value="TreeGrafter"/>
</dbReference>
<dbReference type="InterPro" id="IPR006124">
    <property type="entry name" value="Metalloenzyme"/>
</dbReference>
<evidence type="ECO:0000256" key="4">
    <source>
        <dbReference type="ARBA" id="ARBA00023211"/>
    </source>
</evidence>
<feature type="binding site" evidence="6">
    <location>
        <position position="297"/>
    </location>
    <ligand>
        <name>Mn(2+)</name>
        <dbReference type="ChEBI" id="CHEBI:29035"/>
        <label>2</label>
    </ligand>
</feature>
<dbReference type="HAMAP" id="MF_00740">
    <property type="entry name" value="Phosphopentomut"/>
    <property type="match status" value="1"/>
</dbReference>
<dbReference type="GO" id="GO:0030145">
    <property type="term" value="F:manganese ion binding"/>
    <property type="evidence" value="ECO:0007669"/>
    <property type="project" value="UniProtKB-UniRule"/>
</dbReference>
<feature type="binding site" evidence="6">
    <location>
        <position position="350"/>
    </location>
    <ligand>
        <name>Mn(2+)</name>
        <dbReference type="ChEBI" id="CHEBI:29035"/>
        <label>2</label>
    </ligand>
</feature>
<accession>A0A921ITX7</accession>
<dbReference type="EMBL" id="DYUZ01000021">
    <property type="protein sequence ID" value="HJG37209.1"/>
    <property type="molecule type" value="Genomic_DNA"/>
</dbReference>
<proteinExistence type="inferred from homology"/>
<dbReference type="GO" id="GO:0008973">
    <property type="term" value="F:phosphopentomutase activity"/>
    <property type="evidence" value="ECO:0007669"/>
    <property type="project" value="UniProtKB-UniRule"/>
</dbReference>
<feature type="binding site" evidence="6">
    <location>
        <position position="338"/>
    </location>
    <ligand>
        <name>Mn(2+)</name>
        <dbReference type="ChEBI" id="CHEBI:29035"/>
        <label>1</label>
    </ligand>
</feature>
<dbReference type="RefSeq" id="WP_273189836.1">
    <property type="nucleotide sequence ID" value="NZ_DYUZ01000021.1"/>
</dbReference>
<evidence type="ECO:0000256" key="6">
    <source>
        <dbReference type="HAMAP-Rule" id="MF_00740"/>
    </source>
</evidence>
<comment type="subcellular location">
    <subcellularLocation>
        <location evidence="6">Cytoplasm</location>
    </subcellularLocation>
</comment>
<dbReference type="Proteomes" id="UP000753256">
    <property type="component" value="Unassembled WGS sequence"/>
</dbReference>
<comment type="caution">
    <text evidence="9">The sequence shown here is derived from an EMBL/GenBank/DDBJ whole genome shotgun (WGS) entry which is preliminary data.</text>
</comment>
<dbReference type="AlphaFoldDB" id="A0A921ITX7"/>
<comment type="catalytic activity">
    <reaction evidence="6">
        <text>alpha-D-ribose 1-phosphate = D-ribose 5-phosphate</text>
        <dbReference type="Rhea" id="RHEA:18793"/>
        <dbReference type="ChEBI" id="CHEBI:57720"/>
        <dbReference type="ChEBI" id="CHEBI:78346"/>
        <dbReference type="EC" id="5.4.2.7"/>
    </reaction>
</comment>
<evidence type="ECO:0000256" key="7">
    <source>
        <dbReference type="NCBIfam" id="TIGR01696"/>
    </source>
</evidence>
<feature type="domain" description="Metalloenzyme" evidence="8">
    <location>
        <begin position="9"/>
        <end position="391"/>
    </location>
</feature>
<dbReference type="GO" id="GO:0043094">
    <property type="term" value="P:metabolic compound salvage"/>
    <property type="evidence" value="ECO:0007669"/>
    <property type="project" value="UniProtKB-UniRule"/>
</dbReference>
<comment type="catalytic activity">
    <reaction evidence="6">
        <text>2-deoxy-alpha-D-ribose 1-phosphate = 2-deoxy-D-ribose 5-phosphate</text>
        <dbReference type="Rhea" id="RHEA:27658"/>
        <dbReference type="ChEBI" id="CHEBI:57259"/>
        <dbReference type="ChEBI" id="CHEBI:62877"/>
        <dbReference type="EC" id="5.4.2.7"/>
    </reaction>
</comment>
<dbReference type="Gene3D" id="3.30.70.1250">
    <property type="entry name" value="Phosphopentomutase"/>
    <property type="match status" value="1"/>
</dbReference>
<evidence type="ECO:0000256" key="3">
    <source>
        <dbReference type="ARBA" id="ARBA00022723"/>
    </source>
</evidence>
<keyword evidence="2 6" id="KW-0963">Cytoplasm</keyword>
<feature type="binding site" evidence="6">
    <location>
        <position position="302"/>
    </location>
    <ligand>
        <name>Mn(2+)</name>
        <dbReference type="ChEBI" id="CHEBI:29035"/>
        <label>2</label>
    </ligand>
</feature>
<reference evidence="9" key="2">
    <citation type="submission" date="2021-09" db="EMBL/GenBank/DDBJ databases">
        <authorList>
            <person name="Gilroy R."/>
        </authorList>
    </citation>
    <scope>NUCLEOTIDE SEQUENCE</scope>
    <source>
        <strain evidence="9">ChiHjej13B12-9602</strain>
    </source>
</reference>
<comment type="similarity">
    <text evidence="1 6">Belongs to the phosphopentomutase family.</text>
</comment>
<dbReference type="SUPFAM" id="SSF143856">
    <property type="entry name" value="DeoB insert domain-like"/>
    <property type="match status" value="1"/>
</dbReference>
<evidence type="ECO:0000256" key="5">
    <source>
        <dbReference type="ARBA" id="ARBA00023235"/>
    </source>
</evidence>
<dbReference type="PANTHER" id="PTHR21110:SF0">
    <property type="entry name" value="PHOSPHOPENTOMUTASE"/>
    <property type="match status" value="1"/>
</dbReference>
<feature type="binding site" evidence="6">
    <location>
        <position position="16"/>
    </location>
    <ligand>
        <name>Mn(2+)</name>
        <dbReference type="ChEBI" id="CHEBI:29035"/>
        <label>1</label>
    </ligand>
</feature>
<reference evidence="9" key="1">
    <citation type="journal article" date="2021" name="PeerJ">
        <title>Extensive microbial diversity within the chicken gut microbiome revealed by metagenomics and culture.</title>
        <authorList>
            <person name="Gilroy R."/>
            <person name="Ravi A."/>
            <person name="Getino M."/>
            <person name="Pursley I."/>
            <person name="Horton D.L."/>
            <person name="Alikhan N.F."/>
            <person name="Baker D."/>
            <person name="Gharbi K."/>
            <person name="Hall N."/>
            <person name="Watson M."/>
            <person name="Adriaenssens E.M."/>
            <person name="Foster-Nyarko E."/>
            <person name="Jarju S."/>
            <person name="Secka A."/>
            <person name="Antonio M."/>
            <person name="Oren A."/>
            <person name="Chaudhuri R.R."/>
            <person name="La Ragione R."/>
            <person name="Hildebrand F."/>
            <person name="Pallen M.J."/>
        </authorList>
    </citation>
    <scope>NUCLEOTIDE SEQUENCE</scope>
    <source>
        <strain evidence="9">ChiHjej13B12-9602</strain>
    </source>
</reference>
<dbReference type="InterPro" id="IPR017850">
    <property type="entry name" value="Alkaline_phosphatase_core_sf"/>
</dbReference>
<dbReference type="PIRSF" id="PIRSF001491">
    <property type="entry name" value="Ppentomutase"/>
    <property type="match status" value="1"/>
</dbReference>
<keyword evidence="5 6" id="KW-0413">Isomerase</keyword>
<dbReference type="EC" id="5.4.2.7" evidence="6 7"/>
<comment type="pathway">
    <text evidence="6">Carbohydrate degradation; 2-deoxy-D-ribose 1-phosphate degradation; D-glyceraldehyde 3-phosphate and acetaldehyde from 2-deoxy-alpha-D-ribose 1-phosphate: step 1/2.</text>
</comment>
<keyword evidence="4 6" id="KW-0464">Manganese</keyword>
<dbReference type="GO" id="GO:0009117">
    <property type="term" value="P:nucleotide metabolic process"/>
    <property type="evidence" value="ECO:0007669"/>
    <property type="project" value="UniProtKB-UniRule"/>
</dbReference>
<gene>
    <name evidence="6" type="primary">deoB</name>
    <name evidence="9" type="ORF">K8V70_05030</name>
</gene>
<dbReference type="NCBIfam" id="TIGR01696">
    <property type="entry name" value="deoB"/>
    <property type="match status" value="1"/>
</dbReference>
<protein>
    <recommendedName>
        <fullName evidence="6 7">Phosphopentomutase</fullName>
        <ecNumber evidence="6 7">5.4.2.7</ecNumber>
    </recommendedName>
    <alternativeName>
        <fullName evidence="6">Phosphodeoxyribomutase</fullName>
    </alternativeName>
</protein>
<evidence type="ECO:0000313" key="10">
    <source>
        <dbReference type="Proteomes" id="UP000753256"/>
    </source>
</evidence>
<dbReference type="Pfam" id="PF01676">
    <property type="entry name" value="Metalloenzyme"/>
    <property type="match status" value="1"/>
</dbReference>
<dbReference type="NCBIfam" id="NF003766">
    <property type="entry name" value="PRK05362.1"/>
    <property type="match status" value="1"/>
</dbReference>
<name>A0A921ITX7_9ACTN</name>
<keyword evidence="3 6" id="KW-0479">Metal-binding</keyword>
<dbReference type="InterPro" id="IPR010045">
    <property type="entry name" value="DeoB"/>
</dbReference>
<dbReference type="Gene3D" id="3.40.720.10">
    <property type="entry name" value="Alkaline Phosphatase, subunit A"/>
    <property type="match status" value="1"/>
</dbReference>
<dbReference type="PANTHER" id="PTHR21110">
    <property type="entry name" value="PHOSPHOPENTOMUTASE"/>
    <property type="match status" value="1"/>
</dbReference>
<organism evidence="9 10">
    <name type="scientific">Enorma phocaeensis</name>
    <dbReference type="NCBI Taxonomy" id="1871019"/>
    <lineage>
        <taxon>Bacteria</taxon>
        <taxon>Bacillati</taxon>
        <taxon>Actinomycetota</taxon>
        <taxon>Coriobacteriia</taxon>
        <taxon>Coriobacteriales</taxon>
        <taxon>Coriobacteriaceae</taxon>
        <taxon>Enorma</taxon>
    </lineage>
</organism>
<dbReference type="GO" id="GO:0006018">
    <property type="term" value="P:2-deoxyribose 1-phosphate catabolic process"/>
    <property type="evidence" value="ECO:0007669"/>
    <property type="project" value="UniProtKB-UniRule"/>
</dbReference>
<comment type="function">
    <text evidence="6">Isomerase that catalyzes the conversion of deoxy-ribose 1-phosphate (dRib-1-P) and ribose 1-phosphate (Rib-1-P) to deoxy-ribose 5-phosphate (dRib-5-P) and ribose 5-phosphate (Rib-5-P), respectively.</text>
</comment>
<evidence type="ECO:0000256" key="2">
    <source>
        <dbReference type="ARBA" id="ARBA00022490"/>
    </source>
</evidence>
<evidence type="ECO:0000256" key="1">
    <source>
        <dbReference type="ARBA" id="ARBA00010373"/>
    </source>
</evidence>